<dbReference type="SUPFAM" id="SSF103473">
    <property type="entry name" value="MFS general substrate transporter"/>
    <property type="match status" value="1"/>
</dbReference>
<proteinExistence type="inferred from homology"/>
<gene>
    <name evidence="7" type="ORF">ACFOEN_10125</name>
</gene>
<reference evidence="8" key="1">
    <citation type="journal article" date="2019" name="Int. J. Syst. Evol. Microbiol.">
        <title>The Global Catalogue of Microorganisms (GCM) 10K type strain sequencing project: providing services to taxonomists for standard genome sequencing and annotation.</title>
        <authorList>
            <consortium name="The Broad Institute Genomics Platform"/>
            <consortium name="The Broad Institute Genome Sequencing Center for Infectious Disease"/>
            <person name="Wu L."/>
            <person name="Ma J."/>
        </authorList>
    </citation>
    <scope>NUCLEOTIDE SEQUENCE [LARGE SCALE GENOMIC DNA]</scope>
    <source>
        <strain evidence="8">KCTC 52168</strain>
    </source>
</reference>
<feature type="transmembrane region" description="Helical" evidence="6">
    <location>
        <begin position="206"/>
        <end position="227"/>
    </location>
</feature>
<dbReference type="Proteomes" id="UP001595556">
    <property type="component" value="Unassembled WGS sequence"/>
</dbReference>
<evidence type="ECO:0000313" key="7">
    <source>
        <dbReference type="EMBL" id="MFC3148000.1"/>
    </source>
</evidence>
<dbReference type="CDD" id="cd06176">
    <property type="entry name" value="MFS_BCD_PucC-like"/>
    <property type="match status" value="1"/>
</dbReference>
<evidence type="ECO:0000313" key="8">
    <source>
        <dbReference type="Proteomes" id="UP001595556"/>
    </source>
</evidence>
<organism evidence="7 8">
    <name type="scientific">Piscinibacterium candidicorallinum</name>
    <dbReference type="NCBI Taxonomy" id="1793872"/>
    <lineage>
        <taxon>Bacteria</taxon>
        <taxon>Pseudomonadati</taxon>
        <taxon>Pseudomonadota</taxon>
        <taxon>Betaproteobacteria</taxon>
        <taxon>Burkholderiales</taxon>
        <taxon>Piscinibacterium</taxon>
    </lineage>
</organism>
<keyword evidence="5 6" id="KW-0472">Membrane</keyword>
<name>A0ABV7H677_9BURK</name>
<comment type="subcellular location">
    <subcellularLocation>
        <location evidence="1">Membrane</location>
        <topology evidence="1">Multi-pass membrane protein</topology>
    </subcellularLocation>
</comment>
<evidence type="ECO:0000256" key="6">
    <source>
        <dbReference type="SAM" id="Phobius"/>
    </source>
</evidence>
<keyword evidence="8" id="KW-1185">Reference proteome</keyword>
<dbReference type="Gene3D" id="1.20.1250.20">
    <property type="entry name" value="MFS general substrate transporter like domains"/>
    <property type="match status" value="1"/>
</dbReference>
<dbReference type="InterPro" id="IPR004896">
    <property type="entry name" value="PucC-rel"/>
</dbReference>
<keyword evidence="4 6" id="KW-1133">Transmembrane helix</keyword>
<feature type="transmembrane region" description="Helical" evidence="6">
    <location>
        <begin position="248"/>
        <end position="272"/>
    </location>
</feature>
<feature type="transmembrane region" description="Helical" evidence="6">
    <location>
        <begin position="434"/>
        <end position="454"/>
    </location>
</feature>
<dbReference type="PANTHER" id="PTHR23538">
    <property type="entry name" value="44.5 KD BACTERIOCHLOROPHYLL SYNTHASE SUBUNIT"/>
    <property type="match status" value="1"/>
</dbReference>
<dbReference type="EMBL" id="JBHRTI010000004">
    <property type="protein sequence ID" value="MFC3148000.1"/>
    <property type="molecule type" value="Genomic_DNA"/>
</dbReference>
<dbReference type="PANTHER" id="PTHR23538:SF1">
    <property type="entry name" value="44.5 KD BACTERIOCHLOROPHYLL SYNTHASE SUBUNIT"/>
    <property type="match status" value="1"/>
</dbReference>
<dbReference type="Pfam" id="PF03209">
    <property type="entry name" value="PUCC"/>
    <property type="match status" value="1"/>
</dbReference>
<feature type="transmembrane region" description="Helical" evidence="6">
    <location>
        <begin position="39"/>
        <end position="60"/>
    </location>
</feature>
<evidence type="ECO:0000256" key="5">
    <source>
        <dbReference type="ARBA" id="ARBA00023136"/>
    </source>
</evidence>
<feature type="transmembrane region" description="Helical" evidence="6">
    <location>
        <begin position="135"/>
        <end position="155"/>
    </location>
</feature>
<feature type="transmembrane region" description="Helical" evidence="6">
    <location>
        <begin position="350"/>
        <end position="375"/>
    </location>
</feature>
<feature type="transmembrane region" description="Helical" evidence="6">
    <location>
        <begin position="105"/>
        <end position="129"/>
    </location>
</feature>
<protein>
    <submittedName>
        <fullName evidence="7">BCD family MFS transporter</fullName>
    </submittedName>
</protein>
<feature type="transmembrane region" description="Helical" evidence="6">
    <location>
        <begin position="325"/>
        <end position="344"/>
    </location>
</feature>
<comment type="similarity">
    <text evidence="2">Belongs to the PucC family.</text>
</comment>
<feature type="transmembrane region" description="Helical" evidence="6">
    <location>
        <begin position="292"/>
        <end position="313"/>
    </location>
</feature>
<feature type="transmembrane region" description="Helical" evidence="6">
    <location>
        <begin position="176"/>
        <end position="200"/>
    </location>
</feature>
<feature type="transmembrane region" description="Helical" evidence="6">
    <location>
        <begin position="66"/>
        <end position="85"/>
    </location>
</feature>
<evidence type="ECO:0000256" key="1">
    <source>
        <dbReference type="ARBA" id="ARBA00004141"/>
    </source>
</evidence>
<dbReference type="RefSeq" id="WP_377303553.1">
    <property type="nucleotide sequence ID" value="NZ_CP180191.1"/>
</dbReference>
<evidence type="ECO:0000256" key="3">
    <source>
        <dbReference type="ARBA" id="ARBA00022692"/>
    </source>
</evidence>
<evidence type="ECO:0000256" key="4">
    <source>
        <dbReference type="ARBA" id="ARBA00022989"/>
    </source>
</evidence>
<dbReference type="PIRSF" id="PIRSF016565">
    <property type="entry name" value="PucC"/>
    <property type="match status" value="1"/>
</dbReference>
<evidence type="ECO:0000256" key="2">
    <source>
        <dbReference type="ARBA" id="ARBA00008412"/>
    </source>
</evidence>
<feature type="transmembrane region" description="Helical" evidence="6">
    <location>
        <begin position="387"/>
        <end position="408"/>
    </location>
</feature>
<dbReference type="InterPro" id="IPR026036">
    <property type="entry name" value="PucC"/>
</dbReference>
<comment type="caution">
    <text evidence="7">The sequence shown here is derived from an EMBL/GenBank/DDBJ whole genome shotgun (WGS) entry which is preliminary data.</text>
</comment>
<accession>A0ABV7H677</accession>
<sequence>MNKTRRFSNMWLRISPRLLPFADAATEELPLARLLRLSLFQVSVGMATVLLIGTLNRVMIVEMGMSAWLVSLMVAIPLVFAPFRAIIGFKSDTHRSVLGWRRVPFIWFGTLAQFGGLAIMPFALIIMSGDTTGPAWVGTAAAALAFLLTGAGMQITQTAGLALACDLAPKAARPRVVALMYVMLLVGMVACGVVFGHLLANFSQVRLIQVVQGAAELTLFLNLIAAWKQEPRVRGRVFTEAELSFRQSWQVFAQAPTAMRFLVMLGLGTAAFNMQDIILEPYGGEILKLPVGSTTTLTALMAFGALVAFGLAARWLARGMDPYRVAGAGVLVGVVAFSAVIFAAPTQMPWLFRLGATLIGFGGGLFGVSTLTAAMSLDDRGLNGMALGAWGAVQAACAGTAIAVGGALRDVASTLATQGAFGPALVDPATGYSMVYHLEIGLLFATLVALGPLVRSRRAVRSTPQDLGAAGASAEPLGTRLQA</sequence>
<dbReference type="InterPro" id="IPR036259">
    <property type="entry name" value="MFS_trans_sf"/>
</dbReference>
<keyword evidence="3 6" id="KW-0812">Transmembrane</keyword>